<dbReference type="AlphaFoldDB" id="A0A161IKH2"/>
<proteinExistence type="predicted"/>
<reference evidence="1 2" key="1">
    <citation type="submission" date="2016-01" db="EMBL/GenBank/DDBJ databases">
        <title>Complete genome sequence of a soil Actinobacterium, Isoptericola dokdonensis DS-3.</title>
        <authorList>
            <person name="Kwon S.-K."/>
            <person name="Kim J.F."/>
        </authorList>
    </citation>
    <scope>NUCLEOTIDE SEQUENCE [LARGE SCALE GENOMIC DNA]</scope>
    <source>
        <strain evidence="1 2">DS-3</strain>
    </source>
</reference>
<accession>A0A161IKH2</accession>
<sequence>MPERFARHHAGARATARAWRRPEAALRQYQPTDIEWFHAAHGVPYRPAM</sequence>
<organism evidence="1 2">
    <name type="scientific">Isoptericola dokdonensis DS-3</name>
    <dbReference type="NCBI Taxonomy" id="1300344"/>
    <lineage>
        <taxon>Bacteria</taxon>
        <taxon>Bacillati</taxon>
        <taxon>Actinomycetota</taxon>
        <taxon>Actinomycetes</taxon>
        <taxon>Micrococcales</taxon>
        <taxon>Promicromonosporaceae</taxon>
        <taxon>Isoptericola</taxon>
    </lineage>
</organism>
<dbReference type="EMBL" id="CP014209">
    <property type="protein sequence ID" value="ANC32684.1"/>
    <property type="molecule type" value="Genomic_DNA"/>
</dbReference>
<keyword evidence="2" id="KW-1185">Reference proteome</keyword>
<name>A0A161IKH2_9MICO</name>
<dbReference type="KEGG" id="ido:I598_3172"/>
<evidence type="ECO:0000313" key="2">
    <source>
        <dbReference type="Proteomes" id="UP000076794"/>
    </source>
</evidence>
<evidence type="ECO:0000313" key="1">
    <source>
        <dbReference type="EMBL" id="ANC32684.1"/>
    </source>
</evidence>
<dbReference type="Proteomes" id="UP000076794">
    <property type="component" value="Chromosome"/>
</dbReference>
<gene>
    <name evidence="1" type="ORF">I598_3172</name>
</gene>
<protein>
    <submittedName>
        <fullName evidence="1">Uncharacterized protein</fullName>
    </submittedName>
</protein>